<dbReference type="CDD" id="cd01610">
    <property type="entry name" value="PAP2_like"/>
    <property type="match status" value="1"/>
</dbReference>
<dbReference type="RefSeq" id="WP_265617145.1">
    <property type="nucleotide sequence ID" value="NZ_JAPFRD010000010.1"/>
</dbReference>
<dbReference type="Proteomes" id="UP001142810">
    <property type="component" value="Unassembled WGS sequence"/>
</dbReference>
<evidence type="ECO:0000313" key="5">
    <source>
        <dbReference type="EMBL" id="MCW8108424.1"/>
    </source>
</evidence>
<comment type="catalytic activity">
    <reaction evidence="3">
        <text>di-trans,octa-cis-undecaprenyl diphosphate + H2O = di-trans,octa-cis-undecaprenyl phosphate + phosphate + H(+)</text>
        <dbReference type="Rhea" id="RHEA:28094"/>
        <dbReference type="ChEBI" id="CHEBI:15377"/>
        <dbReference type="ChEBI" id="CHEBI:15378"/>
        <dbReference type="ChEBI" id="CHEBI:43474"/>
        <dbReference type="ChEBI" id="CHEBI:58405"/>
        <dbReference type="ChEBI" id="CHEBI:60392"/>
        <dbReference type="EC" id="3.6.1.27"/>
    </reaction>
</comment>
<evidence type="ECO:0000313" key="6">
    <source>
        <dbReference type="Proteomes" id="UP001142810"/>
    </source>
</evidence>
<accession>A0ABT3P6S0</accession>
<dbReference type="EMBL" id="JAPFRD010000010">
    <property type="protein sequence ID" value="MCW8108424.1"/>
    <property type="molecule type" value="Genomic_DNA"/>
</dbReference>
<evidence type="ECO:0000259" key="4">
    <source>
        <dbReference type="Pfam" id="PF01569"/>
    </source>
</evidence>
<dbReference type="Gene3D" id="1.20.144.10">
    <property type="entry name" value="Phosphatidic acid phosphatase type 2/haloperoxidase"/>
    <property type="match status" value="1"/>
</dbReference>
<evidence type="ECO:0000256" key="1">
    <source>
        <dbReference type="ARBA" id="ARBA00012374"/>
    </source>
</evidence>
<reference evidence="5" key="1">
    <citation type="submission" date="2022-11" db="EMBL/GenBank/DDBJ databases">
        <title>Alteromonas sp. nov., isolated from sea water of the Qingdao.</title>
        <authorList>
            <person name="Wang Q."/>
        </authorList>
    </citation>
    <scope>NUCLEOTIDE SEQUENCE</scope>
    <source>
        <strain evidence="5">ASW11-7</strain>
    </source>
</reference>
<gene>
    <name evidence="5" type="ORF">OPS25_07950</name>
</gene>
<dbReference type="PANTHER" id="PTHR14969">
    <property type="entry name" value="SPHINGOSINE-1-PHOSPHATE PHOSPHOHYDROLASE"/>
    <property type="match status" value="1"/>
</dbReference>
<proteinExistence type="predicted"/>
<dbReference type="InterPro" id="IPR036938">
    <property type="entry name" value="PAP2/HPO_sf"/>
</dbReference>
<sequence length="201" mass="21148">MLGTNTLKGITAYKAFRHFVKSDESKKANSMLESRYLSAATKPLSVSAMTTTGLALSKLSANKKIEKFFFRAALSSTIAGMMNAALKRIIGRKRPRADSGPAYNGPTMQDKYNSMPSGHAAAIAAVAGSIPKTSGPLLAASAAGCLATALIGKTRTMRDAHRVSDVLIGSCIGFAASYLVSKIDGPSSDENSVIEHYQNKA</sequence>
<dbReference type="EC" id="3.6.1.27" evidence="1"/>
<dbReference type="Pfam" id="PF01569">
    <property type="entry name" value="PAP2"/>
    <property type="match status" value="1"/>
</dbReference>
<organism evidence="5 6">
    <name type="scientific">Alteromonas aquimaris</name>
    <dbReference type="NCBI Taxonomy" id="2998417"/>
    <lineage>
        <taxon>Bacteria</taxon>
        <taxon>Pseudomonadati</taxon>
        <taxon>Pseudomonadota</taxon>
        <taxon>Gammaproteobacteria</taxon>
        <taxon>Alteromonadales</taxon>
        <taxon>Alteromonadaceae</taxon>
        <taxon>Alteromonas/Salinimonas group</taxon>
        <taxon>Alteromonas</taxon>
    </lineage>
</organism>
<comment type="caution">
    <text evidence="5">The sequence shown here is derived from an EMBL/GenBank/DDBJ whole genome shotgun (WGS) entry which is preliminary data.</text>
</comment>
<dbReference type="SUPFAM" id="SSF48317">
    <property type="entry name" value="Acid phosphatase/Vanadium-dependent haloperoxidase"/>
    <property type="match status" value="1"/>
</dbReference>
<dbReference type="PANTHER" id="PTHR14969:SF13">
    <property type="entry name" value="AT30094P"/>
    <property type="match status" value="1"/>
</dbReference>
<name>A0ABT3P6S0_9ALTE</name>
<protein>
    <recommendedName>
        <fullName evidence="1">undecaprenyl-diphosphate phosphatase</fullName>
        <ecNumber evidence="1">3.6.1.27</ecNumber>
    </recommendedName>
    <alternativeName>
        <fullName evidence="2">Undecaprenyl pyrophosphate phosphatase</fullName>
    </alternativeName>
</protein>
<evidence type="ECO:0000256" key="2">
    <source>
        <dbReference type="ARBA" id="ARBA00032707"/>
    </source>
</evidence>
<dbReference type="InterPro" id="IPR000326">
    <property type="entry name" value="PAP2/HPO"/>
</dbReference>
<feature type="domain" description="Phosphatidic acid phosphatase type 2/haloperoxidase" evidence="4">
    <location>
        <begin position="72"/>
        <end position="183"/>
    </location>
</feature>
<evidence type="ECO:0000256" key="3">
    <source>
        <dbReference type="ARBA" id="ARBA00047594"/>
    </source>
</evidence>
<keyword evidence="6" id="KW-1185">Reference proteome</keyword>